<feature type="domain" description="4Fe-4S ferredoxin-type" evidence="4">
    <location>
        <begin position="31"/>
        <end position="63"/>
    </location>
</feature>
<reference evidence="5" key="1">
    <citation type="submission" date="2020-07" db="EMBL/GenBank/DDBJ databases">
        <title>Koleobacter methoxysyntrophicus gen. nov., sp. nov., a novel anaerobic bacterium isolated from deep subsurface oil field and proposal of Koleobacterales ord. nov. in the phylum Firmicutes.</title>
        <authorList>
            <person name="Sakamoto S."/>
            <person name="Tamaki H."/>
        </authorList>
    </citation>
    <scope>NUCLEOTIDE SEQUENCE</scope>
    <source>
        <strain evidence="5">NRmbB1</strain>
    </source>
</reference>
<dbReference type="SUPFAM" id="SSF54862">
    <property type="entry name" value="4Fe-4S ferredoxins"/>
    <property type="match status" value="1"/>
</dbReference>
<organism evidence="5 6">
    <name type="scientific">Koleobacter methoxysyntrophicus</name>
    <dbReference type="NCBI Taxonomy" id="2751313"/>
    <lineage>
        <taxon>Bacteria</taxon>
        <taxon>Bacillati</taxon>
        <taxon>Bacillota</taxon>
        <taxon>Clostridia</taxon>
        <taxon>Koleobacterales</taxon>
        <taxon>Koleobacteraceae</taxon>
        <taxon>Koleobacter</taxon>
    </lineage>
</organism>
<gene>
    <name evidence="5" type="primary">rsxB_1</name>
    <name evidence="5" type="ORF">H0A61_00147</name>
</gene>
<dbReference type="Gene3D" id="3.30.70.20">
    <property type="match status" value="1"/>
</dbReference>
<dbReference type="GO" id="GO:0051536">
    <property type="term" value="F:iron-sulfur cluster binding"/>
    <property type="evidence" value="ECO:0007669"/>
    <property type="project" value="UniProtKB-KW"/>
</dbReference>
<dbReference type="PANTHER" id="PTHR43122:SF1">
    <property type="entry name" value="IRON-SULFUR-BINDING PROTEIN"/>
    <property type="match status" value="1"/>
</dbReference>
<keyword evidence="3" id="KW-0411">Iron-sulfur</keyword>
<proteinExistence type="predicted"/>
<evidence type="ECO:0000313" key="6">
    <source>
        <dbReference type="Proteomes" id="UP000662904"/>
    </source>
</evidence>
<evidence type="ECO:0000256" key="2">
    <source>
        <dbReference type="ARBA" id="ARBA00023004"/>
    </source>
</evidence>
<dbReference type="InterPro" id="IPR017900">
    <property type="entry name" value="4Fe4S_Fe_S_CS"/>
</dbReference>
<dbReference type="InterPro" id="IPR017896">
    <property type="entry name" value="4Fe4S_Fe-S-bd"/>
</dbReference>
<keyword evidence="6" id="KW-1185">Reference proteome</keyword>
<feature type="domain" description="4Fe-4S ferredoxin-type" evidence="4">
    <location>
        <begin position="66"/>
        <end position="95"/>
    </location>
</feature>
<dbReference type="PROSITE" id="PS00198">
    <property type="entry name" value="4FE4S_FER_1"/>
    <property type="match status" value="1"/>
</dbReference>
<dbReference type="PROSITE" id="PS51379">
    <property type="entry name" value="4FE4S_FER_2"/>
    <property type="match status" value="2"/>
</dbReference>
<dbReference type="PANTHER" id="PTHR43122">
    <property type="entry name" value="FERREDOXIN SUBUNIT OF PYRUVATE:FLAVODOXIN OXIDOREDUCTASE-RELATED"/>
    <property type="match status" value="1"/>
</dbReference>
<dbReference type="GO" id="GO:0046872">
    <property type="term" value="F:metal ion binding"/>
    <property type="evidence" value="ECO:0007669"/>
    <property type="project" value="UniProtKB-KW"/>
</dbReference>
<accession>A0A8A0RJL2</accession>
<keyword evidence="2" id="KW-0408">Iron</keyword>
<evidence type="ECO:0000259" key="4">
    <source>
        <dbReference type="PROSITE" id="PS51379"/>
    </source>
</evidence>
<evidence type="ECO:0000313" key="5">
    <source>
        <dbReference type="EMBL" id="QSQ07830.1"/>
    </source>
</evidence>
<dbReference type="EMBL" id="CP059066">
    <property type="protein sequence ID" value="QSQ07830.1"/>
    <property type="molecule type" value="Genomic_DNA"/>
</dbReference>
<dbReference type="AlphaFoldDB" id="A0A8A0RJL2"/>
<evidence type="ECO:0000256" key="3">
    <source>
        <dbReference type="ARBA" id="ARBA00023014"/>
    </source>
</evidence>
<keyword evidence="1" id="KW-0479">Metal-binding</keyword>
<protein>
    <submittedName>
        <fullName evidence="5">Electron transport complex subunit RsxB</fullName>
    </submittedName>
</protein>
<dbReference type="RefSeq" id="WP_206708081.1">
    <property type="nucleotide sequence ID" value="NZ_CP059066.1"/>
</dbReference>
<dbReference type="Proteomes" id="UP000662904">
    <property type="component" value="Chromosome"/>
</dbReference>
<evidence type="ECO:0000256" key="1">
    <source>
        <dbReference type="ARBA" id="ARBA00022723"/>
    </source>
</evidence>
<dbReference type="Pfam" id="PF12838">
    <property type="entry name" value="Fer4_7"/>
    <property type="match status" value="1"/>
</dbReference>
<sequence>MLKEKMLKKTGCPSIQELIQTPGFPRKKDYMKGPIAFIECIEEIPCNPCESACPKGAITVGSPITNLPVLHADKCAGCGLCIAVCPGLAIYVKDYTYSDDEAVISFPYEYYPLPEEGQEVIMVNRMGEQVCRGTVIKVNNSKRNNKTPIISAVFDKRHFDEVVSIKRIT</sequence>
<name>A0A8A0RJL2_9FIRM</name>
<dbReference type="KEGG" id="kme:H0A61_00147"/>